<evidence type="ECO:0000256" key="5">
    <source>
        <dbReference type="ARBA" id="ARBA00023002"/>
    </source>
</evidence>
<dbReference type="GO" id="GO:0019646">
    <property type="term" value="P:aerobic electron transport chain"/>
    <property type="evidence" value="ECO:0007669"/>
    <property type="project" value="TreeGrafter"/>
</dbReference>
<dbReference type="Pfam" id="PF07992">
    <property type="entry name" value="Pyr_redox_2"/>
    <property type="match status" value="1"/>
</dbReference>
<comment type="caution">
    <text evidence="7">The sequence shown here is derived from an EMBL/GenBank/DDBJ whole genome shotgun (WGS) entry which is preliminary data.</text>
</comment>
<reference evidence="7" key="1">
    <citation type="submission" date="2019-12" db="EMBL/GenBank/DDBJ databases">
        <title>Whole-genome sequence of Halomicrobium mukohataei pws1.</title>
        <authorList>
            <person name="Verma D.K."/>
            <person name="Gopal K."/>
            <person name="Prasad E.S."/>
        </authorList>
    </citation>
    <scope>NUCLEOTIDE SEQUENCE</scope>
    <source>
        <strain evidence="7">Pws1</strain>
    </source>
</reference>
<dbReference type="PANTHER" id="PTHR42913">
    <property type="entry name" value="APOPTOSIS-INDUCING FACTOR 1"/>
    <property type="match status" value="1"/>
</dbReference>
<dbReference type="SUPFAM" id="SSF51905">
    <property type="entry name" value="FAD/NAD(P)-binding domain"/>
    <property type="match status" value="2"/>
</dbReference>
<evidence type="ECO:0000256" key="4">
    <source>
        <dbReference type="ARBA" id="ARBA00022827"/>
    </source>
</evidence>
<evidence type="ECO:0000256" key="3">
    <source>
        <dbReference type="ARBA" id="ARBA00022630"/>
    </source>
</evidence>
<organism evidence="7 8">
    <name type="scientific">Halomicrobium mukohataei</name>
    <dbReference type="NCBI Taxonomy" id="57705"/>
    <lineage>
        <taxon>Archaea</taxon>
        <taxon>Methanobacteriati</taxon>
        <taxon>Methanobacteriota</taxon>
        <taxon>Stenosarchaea group</taxon>
        <taxon>Halobacteria</taxon>
        <taxon>Halobacteriales</taxon>
        <taxon>Haloarculaceae</taxon>
        <taxon>Halomicrobium</taxon>
    </lineage>
</organism>
<evidence type="ECO:0000256" key="1">
    <source>
        <dbReference type="ARBA" id="ARBA00001974"/>
    </source>
</evidence>
<evidence type="ECO:0000313" key="8">
    <source>
        <dbReference type="Proteomes" id="UP000608662"/>
    </source>
</evidence>
<dbReference type="Proteomes" id="UP000608662">
    <property type="component" value="Unassembled WGS sequence"/>
</dbReference>
<accession>A0A847UH44</accession>
<dbReference type="RefSeq" id="WP_170094116.1">
    <property type="nucleotide sequence ID" value="NZ_WOYG01000001.1"/>
</dbReference>
<comment type="similarity">
    <text evidence="2">Belongs to the NADH dehydrogenase family.</text>
</comment>
<proteinExistence type="inferred from homology"/>
<name>A0A847UH44_9EURY</name>
<protein>
    <submittedName>
        <fullName evidence="7">NADH dehydrogenase FAD-containing subunit</fullName>
    </submittedName>
</protein>
<keyword evidence="3" id="KW-0285">Flavoprotein</keyword>
<dbReference type="EMBL" id="WOYG01000001">
    <property type="protein sequence ID" value="NLV10418.1"/>
    <property type="molecule type" value="Genomic_DNA"/>
</dbReference>
<dbReference type="Gene3D" id="3.50.50.100">
    <property type="match status" value="1"/>
</dbReference>
<evidence type="ECO:0000313" key="7">
    <source>
        <dbReference type="EMBL" id="NLV10418.1"/>
    </source>
</evidence>
<evidence type="ECO:0000256" key="2">
    <source>
        <dbReference type="ARBA" id="ARBA00005272"/>
    </source>
</evidence>
<comment type="cofactor">
    <cofactor evidence="1">
        <name>FAD</name>
        <dbReference type="ChEBI" id="CHEBI:57692"/>
    </cofactor>
</comment>
<sequence length="405" mass="42195">MRVAVLGAGYAGLTLARKLESSLPESVDLVVVDESETHVVQHELHRVVRRPAVEDEISIPLTDLLDCEVRQATVTDVDPEAGVARLDGAPDLDYDVGAICLGAETAFYDIAGLREHATPLKRLEHAREIRERSLDVLDEGGRVVVGGAGLSGVQVAGELAAMAREHGDETADDEGADGGDAEILLLEQLDSVAPSFPEAFQRAVADQLGQRGVEIRTNATVEAVDGETITVAQGEDLSYEQLVWTGGLQGPAALDDERPVVRSDLRLTGDTFAVGDAARVVDTDGEPVPASAQAAIREAGVAAENVTTLVEHRLSGAGGFEPRLARYTFDSLGWLVSVGDGAVAQVGDGVLTGRAALALKTSVGAGYLGSVGAVENAVELVQSELGLAVDDVDDAGDPEAVDTEP</sequence>
<feature type="domain" description="FAD/NAD(P)-binding" evidence="6">
    <location>
        <begin position="1"/>
        <end position="299"/>
    </location>
</feature>
<keyword evidence="5" id="KW-0560">Oxidoreductase</keyword>
<keyword evidence="4" id="KW-0274">FAD</keyword>
<evidence type="ECO:0000259" key="6">
    <source>
        <dbReference type="Pfam" id="PF07992"/>
    </source>
</evidence>
<dbReference type="GO" id="GO:0003955">
    <property type="term" value="F:NAD(P)H dehydrogenase (quinone) activity"/>
    <property type="evidence" value="ECO:0007669"/>
    <property type="project" value="TreeGrafter"/>
</dbReference>
<dbReference type="InterPro" id="IPR023753">
    <property type="entry name" value="FAD/NAD-binding_dom"/>
</dbReference>
<dbReference type="AlphaFoldDB" id="A0A847UH44"/>
<gene>
    <name evidence="7" type="ORF">GOC74_10810</name>
</gene>
<dbReference type="PRINTS" id="PR00411">
    <property type="entry name" value="PNDRDTASEI"/>
</dbReference>
<dbReference type="InterPro" id="IPR051169">
    <property type="entry name" value="NADH-Q_oxidoreductase"/>
</dbReference>
<dbReference type="OrthoDB" id="38899at2157"/>
<dbReference type="PANTHER" id="PTHR42913:SF3">
    <property type="entry name" value="64 KDA MITOCHONDRIAL NADH DEHYDROGENASE (EUROFUNG)"/>
    <property type="match status" value="1"/>
</dbReference>
<dbReference type="InterPro" id="IPR036188">
    <property type="entry name" value="FAD/NAD-bd_sf"/>
</dbReference>